<dbReference type="GO" id="GO:0003677">
    <property type="term" value="F:DNA binding"/>
    <property type="evidence" value="ECO:0007669"/>
    <property type="project" value="UniProtKB-KW"/>
</dbReference>
<comment type="caution">
    <text evidence="11">The sequence shown here is derived from an EMBL/GenBank/DDBJ whole genome shotgun (WGS) entry which is preliminary data.</text>
</comment>
<sequence length="363" mass="39300">MNSPASSEKQNWVWDHQNQNQNRHCYSGVTMSVGLETRQFQGGSGRVLDYDWGSSPVLLSGGGVQQHSVDDADRKPQLMSGSGMDSPNMGQYNENGSVNLNVVALNGMLSSGMSHNGIITGSAQANNINGNPLTSLLCARGYGGGGGGGGGHHHVLDGIRSSSPFVLGNGHHVLSGFSSGLEEQRHHLLGMMGMDQKSIFHNIVKHEELCAGDFQARIGLNLGGRTYFSTEDNIVNRLYKRPRAISPGSQVPRCQAEGCKADLSTAKHYHRRHKVCELHSKAANVVSGGITQRFCQQCSRFHVLSEFDEGKRSCRKRLADHNRRRRKPQPNTSVNATNAETAPVSPVKATDGDQDTNSESNQS</sequence>
<dbReference type="PANTHER" id="PTHR31251:SF169">
    <property type="entry name" value="SQUAMOSA PROMOTER-BINDING-LIKE PROTEIN 8"/>
    <property type="match status" value="1"/>
</dbReference>
<accession>A0AA38CIX7</accession>
<dbReference type="Proteomes" id="UP000824469">
    <property type="component" value="Unassembled WGS sequence"/>
</dbReference>
<feature type="non-terminal residue" evidence="11">
    <location>
        <position position="1"/>
    </location>
</feature>
<feature type="compositionally biased region" description="Polar residues" evidence="9">
    <location>
        <begin position="329"/>
        <end position="340"/>
    </location>
</feature>
<keyword evidence="4" id="KW-0862">Zinc</keyword>
<evidence type="ECO:0000256" key="2">
    <source>
        <dbReference type="ARBA" id="ARBA00022723"/>
    </source>
</evidence>
<evidence type="ECO:0000256" key="4">
    <source>
        <dbReference type="ARBA" id="ARBA00022833"/>
    </source>
</evidence>
<dbReference type="FunFam" id="4.10.1100.10:FF:000001">
    <property type="entry name" value="Squamosa promoter-binding-like protein 14"/>
    <property type="match status" value="1"/>
</dbReference>
<name>A0AA38CIX7_TAXCH</name>
<evidence type="ECO:0000259" key="10">
    <source>
        <dbReference type="PROSITE" id="PS51141"/>
    </source>
</evidence>
<keyword evidence="2" id="KW-0479">Metal-binding</keyword>
<dbReference type="Gene3D" id="4.10.1100.10">
    <property type="entry name" value="Transcription factor, SBP-box domain"/>
    <property type="match status" value="1"/>
</dbReference>
<organism evidence="11 12">
    <name type="scientific">Taxus chinensis</name>
    <name type="common">Chinese yew</name>
    <name type="synonym">Taxus wallichiana var. chinensis</name>
    <dbReference type="NCBI Taxonomy" id="29808"/>
    <lineage>
        <taxon>Eukaryota</taxon>
        <taxon>Viridiplantae</taxon>
        <taxon>Streptophyta</taxon>
        <taxon>Embryophyta</taxon>
        <taxon>Tracheophyta</taxon>
        <taxon>Spermatophyta</taxon>
        <taxon>Pinopsida</taxon>
        <taxon>Pinidae</taxon>
        <taxon>Conifers II</taxon>
        <taxon>Cupressales</taxon>
        <taxon>Taxaceae</taxon>
        <taxon>Taxus</taxon>
    </lineage>
</organism>
<dbReference type="EMBL" id="JAHRHJ020000009">
    <property type="protein sequence ID" value="KAH9301022.1"/>
    <property type="molecule type" value="Genomic_DNA"/>
</dbReference>
<dbReference type="AlphaFoldDB" id="A0AA38CIX7"/>
<dbReference type="PROSITE" id="PS51141">
    <property type="entry name" value="ZF_SBP"/>
    <property type="match status" value="1"/>
</dbReference>
<keyword evidence="7" id="KW-0539">Nucleus</keyword>
<comment type="subcellular location">
    <subcellularLocation>
        <location evidence="1">Nucleus</location>
    </subcellularLocation>
</comment>
<feature type="region of interest" description="Disordered" evidence="9">
    <location>
        <begin position="318"/>
        <end position="363"/>
    </location>
</feature>
<feature type="domain" description="SBP-type" evidence="10">
    <location>
        <begin position="251"/>
        <end position="328"/>
    </location>
</feature>
<keyword evidence="12" id="KW-1185">Reference proteome</keyword>
<keyword evidence="5" id="KW-0238">DNA-binding</keyword>
<dbReference type="InterPro" id="IPR036893">
    <property type="entry name" value="SBP_sf"/>
</dbReference>
<dbReference type="GO" id="GO:0008270">
    <property type="term" value="F:zinc ion binding"/>
    <property type="evidence" value="ECO:0007669"/>
    <property type="project" value="UniProtKB-KW"/>
</dbReference>
<dbReference type="GO" id="GO:0005634">
    <property type="term" value="C:nucleus"/>
    <property type="evidence" value="ECO:0007669"/>
    <property type="project" value="UniProtKB-SubCell"/>
</dbReference>
<evidence type="ECO:0000313" key="11">
    <source>
        <dbReference type="EMBL" id="KAH9301022.1"/>
    </source>
</evidence>
<evidence type="ECO:0000256" key="8">
    <source>
        <dbReference type="PROSITE-ProRule" id="PRU00470"/>
    </source>
</evidence>
<evidence type="ECO:0000256" key="5">
    <source>
        <dbReference type="ARBA" id="ARBA00023125"/>
    </source>
</evidence>
<evidence type="ECO:0000313" key="12">
    <source>
        <dbReference type="Proteomes" id="UP000824469"/>
    </source>
</evidence>
<gene>
    <name evidence="11" type="ORF">KI387_012605</name>
</gene>
<evidence type="ECO:0000256" key="6">
    <source>
        <dbReference type="ARBA" id="ARBA00023163"/>
    </source>
</evidence>
<dbReference type="PANTHER" id="PTHR31251">
    <property type="entry name" value="SQUAMOSA PROMOTER-BINDING-LIKE PROTEIN 4"/>
    <property type="match status" value="1"/>
</dbReference>
<keyword evidence="3 8" id="KW-0863">Zinc-finger</keyword>
<dbReference type="SUPFAM" id="SSF103612">
    <property type="entry name" value="SBT domain"/>
    <property type="match status" value="1"/>
</dbReference>
<reference evidence="11 12" key="1">
    <citation type="journal article" date="2021" name="Nat. Plants">
        <title>The Taxus genome provides insights into paclitaxel biosynthesis.</title>
        <authorList>
            <person name="Xiong X."/>
            <person name="Gou J."/>
            <person name="Liao Q."/>
            <person name="Li Y."/>
            <person name="Zhou Q."/>
            <person name="Bi G."/>
            <person name="Li C."/>
            <person name="Du R."/>
            <person name="Wang X."/>
            <person name="Sun T."/>
            <person name="Guo L."/>
            <person name="Liang H."/>
            <person name="Lu P."/>
            <person name="Wu Y."/>
            <person name="Zhang Z."/>
            <person name="Ro D.K."/>
            <person name="Shang Y."/>
            <person name="Huang S."/>
            <person name="Yan J."/>
        </authorList>
    </citation>
    <scope>NUCLEOTIDE SEQUENCE [LARGE SCALE GENOMIC DNA]</scope>
    <source>
        <strain evidence="11">Ta-2019</strain>
    </source>
</reference>
<dbReference type="Pfam" id="PF03110">
    <property type="entry name" value="SBP"/>
    <property type="match status" value="1"/>
</dbReference>
<protein>
    <recommendedName>
        <fullName evidence="10">SBP-type domain-containing protein</fullName>
    </recommendedName>
</protein>
<keyword evidence="6" id="KW-0804">Transcription</keyword>
<evidence type="ECO:0000256" key="7">
    <source>
        <dbReference type="ARBA" id="ARBA00023242"/>
    </source>
</evidence>
<evidence type="ECO:0000256" key="1">
    <source>
        <dbReference type="ARBA" id="ARBA00004123"/>
    </source>
</evidence>
<evidence type="ECO:0000256" key="3">
    <source>
        <dbReference type="ARBA" id="ARBA00022771"/>
    </source>
</evidence>
<dbReference type="InterPro" id="IPR004333">
    <property type="entry name" value="SBP_dom"/>
</dbReference>
<evidence type="ECO:0000256" key="9">
    <source>
        <dbReference type="SAM" id="MobiDB-lite"/>
    </source>
</evidence>
<dbReference type="InterPro" id="IPR044817">
    <property type="entry name" value="SBP-like"/>
</dbReference>
<proteinExistence type="predicted"/>